<keyword evidence="1" id="KW-0949">S-adenosyl-L-methionine</keyword>
<dbReference type="GO" id="GO:0051536">
    <property type="term" value="F:iron-sulfur cluster binding"/>
    <property type="evidence" value="ECO:0007669"/>
    <property type="project" value="UniProtKB-KW"/>
</dbReference>
<dbReference type="SFLD" id="SFLDS00029">
    <property type="entry name" value="Radical_SAM"/>
    <property type="match status" value="1"/>
</dbReference>
<keyword evidence="4" id="KW-0411">Iron-sulfur</keyword>
<evidence type="ECO:0000313" key="6">
    <source>
        <dbReference type="EMBL" id="CAG6393811.1"/>
    </source>
</evidence>
<evidence type="ECO:0000259" key="5">
    <source>
        <dbReference type="PROSITE" id="PS51918"/>
    </source>
</evidence>
<evidence type="ECO:0000313" key="7">
    <source>
        <dbReference type="Proteomes" id="UP001152519"/>
    </source>
</evidence>
<feature type="domain" description="Radical SAM core" evidence="5">
    <location>
        <begin position="35"/>
        <end position="271"/>
    </location>
</feature>
<dbReference type="SFLD" id="SFLDG01072">
    <property type="entry name" value="dehydrogenase_like"/>
    <property type="match status" value="1"/>
</dbReference>
<evidence type="ECO:0000256" key="1">
    <source>
        <dbReference type="ARBA" id="ARBA00022691"/>
    </source>
</evidence>
<evidence type="ECO:0000256" key="4">
    <source>
        <dbReference type="ARBA" id="ARBA00023014"/>
    </source>
</evidence>
<keyword evidence="3" id="KW-0408">Iron</keyword>
<dbReference type="Proteomes" id="UP001152519">
    <property type="component" value="Unassembled WGS sequence"/>
</dbReference>
<dbReference type="InterPro" id="IPR013785">
    <property type="entry name" value="Aldolase_TIM"/>
</dbReference>
<dbReference type="GO" id="GO:0046872">
    <property type="term" value="F:metal ion binding"/>
    <property type="evidence" value="ECO:0007669"/>
    <property type="project" value="UniProtKB-KW"/>
</dbReference>
<dbReference type="InterPro" id="IPR058240">
    <property type="entry name" value="rSAM_sf"/>
</dbReference>
<evidence type="ECO:0000256" key="2">
    <source>
        <dbReference type="ARBA" id="ARBA00022723"/>
    </source>
</evidence>
<evidence type="ECO:0000256" key="3">
    <source>
        <dbReference type="ARBA" id="ARBA00023004"/>
    </source>
</evidence>
<sequence length="418" mass="45519">MIEVPMADRAAGPGAVQEWPTAALVDEVLADRVWAPMPFSEFIVKTHGRCNIACDYCYMYEMADQSWRSKPMALTRATVDQVARRLAGHLGAHAAELPEVIVKLHGGEALLVGAEEIDYAATAFRAAAPEGTAMRLSLTTNAILLDDERMLETLLKHDVQVAVSLDGGREANDRHRKYANGKGSYDKVMQGLRALRQPRYARLLQLVLCYIDVDNDPLAVYEELASIGAPAVEFSLPLGNWSQPPPGWVADGTAFADWLIPVFDRWYGTTPVPTTVRLFDDIMALVLGGHSTTEGTGIGTFRTLTVDTDGSIELVDTLRSSFEGAPQTGLDVFHDDFDAARSHPGVVARQIGVRGLSDTCRSCAVMEICGGGQYAHRYREGSGFLNPSVFCADLTKLIVHIRDRVLADVEALAATQEV</sequence>
<dbReference type="CDD" id="cd01335">
    <property type="entry name" value="Radical_SAM"/>
    <property type="match status" value="1"/>
</dbReference>
<dbReference type="InterPro" id="IPR023867">
    <property type="entry name" value="Sulphatase_maturase_rSAM"/>
</dbReference>
<dbReference type="PROSITE" id="PS51918">
    <property type="entry name" value="RADICAL_SAM"/>
    <property type="match status" value="1"/>
</dbReference>
<organism evidence="6 7">
    <name type="scientific">Actinacidiphila cocklensis</name>
    <dbReference type="NCBI Taxonomy" id="887465"/>
    <lineage>
        <taxon>Bacteria</taxon>
        <taxon>Bacillati</taxon>
        <taxon>Actinomycetota</taxon>
        <taxon>Actinomycetes</taxon>
        <taxon>Kitasatosporales</taxon>
        <taxon>Streptomycetaceae</taxon>
        <taxon>Actinacidiphila</taxon>
    </lineage>
</organism>
<dbReference type="NCBIfam" id="TIGR04269">
    <property type="entry name" value="SAM_SPASM_FxsB"/>
    <property type="match status" value="1"/>
</dbReference>
<dbReference type="GO" id="GO:0016491">
    <property type="term" value="F:oxidoreductase activity"/>
    <property type="evidence" value="ECO:0007669"/>
    <property type="project" value="InterPro"/>
</dbReference>
<dbReference type="PANTHER" id="PTHR43273:SF8">
    <property type="entry name" value="RADICAL SAM DOMAIN PROTEIN"/>
    <property type="match status" value="1"/>
</dbReference>
<dbReference type="SFLD" id="SFLDG01067">
    <property type="entry name" value="SPASM/twitch_domain_containing"/>
    <property type="match status" value="1"/>
</dbReference>
<keyword evidence="2" id="KW-0479">Metal-binding</keyword>
<dbReference type="Gene3D" id="3.20.20.70">
    <property type="entry name" value="Aldolase class I"/>
    <property type="match status" value="1"/>
</dbReference>
<dbReference type="Pfam" id="PF04055">
    <property type="entry name" value="Radical_SAM"/>
    <property type="match status" value="1"/>
</dbReference>
<dbReference type="SFLD" id="SFLDG01386">
    <property type="entry name" value="main_SPASM_domain-containing"/>
    <property type="match status" value="1"/>
</dbReference>
<name>A0A9W4GQZ9_9ACTN</name>
<dbReference type="AlphaFoldDB" id="A0A9W4GQZ9"/>
<dbReference type="InterPro" id="IPR026335">
    <property type="entry name" value="rSAM_SPASM_FxsB"/>
</dbReference>
<gene>
    <name evidence="6" type="ORF">SCOCK_220065</name>
</gene>
<dbReference type="PANTHER" id="PTHR43273">
    <property type="entry name" value="ANAEROBIC SULFATASE-MATURATING ENZYME HOMOLOG ASLB-RELATED"/>
    <property type="match status" value="1"/>
</dbReference>
<reference evidence="6" key="1">
    <citation type="submission" date="2021-05" db="EMBL/GenBank/DDBJ databases">
        <authorList>
            <person name="Arsene-Ploetze F."/>
        </authorList>
    </citation>
    <scope>NUCLEOTIDE SEQUENCE</scope>
    <source>
        <strain evidence="6">DSM 42138</strain>
    </source>
</reference>
<dbReference type="EMBL" id="CAJSLV010000051">
    <property type="protein sequence ID" value="CAG6393811.1"/>
    <property type="molecule type" value="Genomic_DNA"/>
</dbReference>
<accession>A0A9W4GQZ9</accession>
<dbReference type="InterPro" id="IPR007197">
    <property type="entry name" value="rSAM"/>
</dbReference>
<comment type="caution">
    <text evidence="6">The sequence shown here is derived from an EMBL/GenBank/DDBJ whole genome shotgun (WGS) entry which is preliminary data.</text>
</comment>
<keyword evidence="7" id="KW-1185">Reference proteome</keyword>
<proteinExistence type="predicted"/>
<dbReference type="SUPFAM" id="SSF102114">
    <property type="entry name" value="Radical SAM enzymes"/>
    <property type="match status" value="1"/>
</dbReference>
<protein>
    <submittedName>
        <fullName evidence="6">Radical_SAM domain-containing protein</fullName>
    </submittedName>
</protein>
<dbReference type="RefSeq" id="WP_251489746.1">
    <property type="nucleotide sequence ID" value="NZ_CAJSLV010000051.1"/>
</dbReference>